<dbReference type="InterPro" id="IPR038106">
    <property type="entry name" value="NFRKB_winged_sf"/>
</dbReference>
<sequence>MDALAHMLSDPLDPKEENDEQITEECMLGNCRVSLPEDLLEDPEIFFSVLSEGTWREVLTDSQRQHLRQFLPQFPENNSVEQDSTISDLFNNKNFNFGNPLHLAQKLFRDGYFNPEVVKYRQLCAKSQRKRQVHCLQQYYHRLLKQILVSRKELLDFAVQNGLDFPHKRRLPTKTHAEMREARVTRRLSRIMKEVKAECGDSNTDHTSSFGCLPDISPWTPAPQSPSSPTPTVSVRVLPSLSTQDMKSTEKIELGEQDLKVMLQNHREKRKRQPDHPDLITSDIHLGDILSRANMGRKGTMPLFDLSLPKKKIRDERRKKKMRTIKVESEDTCDTLAPPDTPSAPPANIINSLPDAPSTPLTNIKEEVVEEYLSSPVPVEEIVASFFSLLENILRTEGPASTSVLEEKVQIWQSSPASSINAWFSSASCWSDLVVQALQFLAGETKDGMMALPSGFSPFVEFSDECQQWRWIGKHIQTQQYLAFYLQQTENEETLDMTSPTPRLSTDYVVRPSTGDERQVFQVQEQQRYNQPHKAFTFRMHGFESVVGPVKGVFDKEMSLNKAREHTLLRSDRPPYVTILSLVRDAAARLPNGEGTRAEICELLKDSQFLAPDVTSAQVNTVVSGALDRLHYEKDPCVKYDIGRKLWIYLHRNRSQEEFERIHQAQAAAAKARKALQQKPKPAAKPVSPQEKKQTPNITSHAARIVSHLTAGSLPQVRVVPAQPGLGSSAGSQQATLVHQTPHQIRMPVSVSAKGISQAVVSVPLRSQPASSPVQVPTTLSVSAVTVAKPQSGSPGSPATNPASPAVLQGVTSPNIKQVSITGQLGVKSPGAGIPITATNLRIQGKDVLRLPPSSITTDAKGQTVLRITPDMMATLAKSPVTTVKLTSDFLGSASTGGKSISATLHVTPPHPSPSSVSSAASCTGEVQTTKAGHVASTLLKAAGDTTIRLMPTLAVTVADQKSRTFSTVTSPDKTGATIRIMPGLGVIPQKPGQTITMTTTTGSKPLTASTCANVVTMPASVVAGAKGITVASGASGSPLTLGTATATVRQVPTTVVTTQTGKLPARITVPLSVLNQPLKSKSVVTTPIVKGSLNTNISSLGRNIILTTMPAGTKLIAGNKPVSFVTAQQFQQLQQQGQATQVRIQTVPAQQVQHMAAGSPKSVSTVVVTTAPSPKCTPDTPPAPQQ</sequence>
<gene>
    <name evidence="5" type="primary">NFRKB</name>
</gene>
<keyword evidence="2" id="KW-0539">Nucleus</keyword>
<evidence type="ECO:0000259" key="4">
    <source>
        <dbReference type="PROSITE" id="PS51916"/>
    </source>
</evidence>
<dbReference type="InterPro" id="IPR044867">
    <property type="entry name" value="DEUBAD_dom"/>
</dbReference>
<feature type="domain" description="DEUBAD" evidence="4">
    <location>
        <begin position="36"/>
        <end position="153"/>
    </location>
</feature>
<dbReference type="PROSITE" id="PS51916">
    <property type="entry name" value="DEUBAD"/>
    <property type="match status" value="1"/>
</dbReference>
<proteinExistence type="predicted"/>
<evidence type="ECO:0000256" key="1">
    <source>
        <dbReference type="ARBA" id="ARBA00004123"/>
    </source>
</evidence>
<dbReference type="Pfam" id="PF14465">
    <property type="entry name" value="WHD_1st_NFRKB"/>
    <property type="match status" value="1"/>
</dbReference>
<feature type="compositionally biased region" description="Low complexity" evidence="3">
    <location>
        <begin position="677"/>
        <end position="689"/>
    </location>
</feature>
<reference evidence="5" key="2">
    <citation type="submission" date="2025-08" db="UniProtKB">
        <authorList>
            <consortium name="Ensembl"/>
        </authorList>
    </citation>
    <scope>IDENTIFICATION</scope>
</reference>
<evidence type="ECO:0000256" key="2">
    <source>
        <dbReference type="ARBA" id="ARBA00023242"/>
    </source>
</evidence>
<dbReference type="GO" id="GO:0002020">
    <property type="term" value="F:protease binding"/>
    <property type="evidence" value="ECO:0007669"/>
    <property type="project" value="TreeGrafter"/>
</dbReference>
<name>A0AAX7VXI5_ASTCA</name>
<dbReference type="Proteomes" id="UP000265100">
    <property type="component" value="Chromosome 10"/>
</dbReference>
<dbReference type="CDD" id="cd21865">
    <property type="entry name" value="DEUBAD_NFRKB"/>
    <property type="match status" value="1"/>
</dbReference>
<protein>
    <recommendedName>
        <fullName evidence="4">DEUBAD domain-containing protein</fullName>
    </recommendedName>
</protein>
<dbReference type="InterPro" id="IPR057748">
    <property type="entry name" value="NFRKB_WH_2"/>
</dbReference>
<dbReference type="GeneTree" id="ENSGT00390000016213"/>
<feature type="region of interest" description="Disordered" evidence="3">
    <location>
        <begin position="315"/>
        <end position="347"/>
    </location>
</feature>
<dbReference type="AlphaFoldDB" id="A0AAX7VXI5"/>
<dbReference type="InterPro" id="IPR025220">
    <property type="entry name" value="NFRKB_WH_1"/>
</dbReference>
<reference evidence="5" key="1">
    <citation type="submission" date="2018-05" db="EMBL/GenBank/DDBJ databases">
        <authorList>
            <person name="Datahose"/>
        </authorList>
    </citation>
    <scope>NUCLEOTIDE SEQUENCE</scope>
</reference>
<accession>A0AAX7VXI5</accession>
<reference evidence="5" key="3">
    <citation type="submission" date="2025-09" db="UniProtKB">
        <authorList>
            <consortium name="Ensembl"/>
        </authorList>
    </citation>
    <scope>IDENTIFICATION</scope>
</reference>
<dbReference type="InterPro" id="IPR024867">
    <property type="entry name" value="NFRKB"/>
</dbReference>
<dbReference type="GO" id="GO:0031011">
    <property type="term" value="C:Ino80 complex"/>
    <property type="evidence" value="ECO:0007669"/>
    <property type="project" value="InterPro"/>
</dbReference>
<keyword evidence="6" id="KW-1185">Reference proteome</keyword>
<organism evidence="5 6">
    <name type="scientific">Astatotilapia calliptera</name>
    <name type="common">Eastern happy</name>
    <name type="synonym">Chromis callipterus</name>
    <dbReference type="NCBI Taxonomy" id="8154"/>
    <lineage>
        <taxon>Eukaryota</taxon>
        <taxon>Metazoa</taxon>
        <taxon>Chordata</taxon>
        <taxon>Craniata</taxon>
        <taxon>Vertebrata</taxon>
        <taxon>Euteleostomi</taxon>
        <taxon>Actinopterygii</taxon>
        <taxon>Neopterygii</taxon>
        <taxon>Teleostei</taxon>
        <taxon>Neoteleostei</taxon>
        <taxon>Acanthomorphata</taxon>
        <taxon>Ovalentaria</taxon>
        <taxon>Cichlomorphae</taxon>
        <taxon>Cichliformes</taxon>
        <taxon>Cichlidae</taxon>
        <taxon>African cichlids</taxon>
        <taxon>Pseudocrenilabrinae</taxon>
        <taxon>Haplochromini</taxon>
        <taxon>Astatotilapia</taxon>
    </lineage>
</organism>
<comment type="subcellular location">
    <subcellularLocation>
        <location evidence="1">Nucleus</location>
    </subcellularLocation>
</comment>
<evidence type="ECO:0000256" key="3">
    <source>
        <dbReference type="SAM" id="MobiDB-lite"/>
    </source>
</evidence>
<feature type="region of interest" description="Disordered" evidence="3">
    <location>
        <begin position="672"/>
        <end position="698"/>
    </location>
</feature>
<dbReference type="PANTHER" id="PTHR13052">
    <property type="entry name" value="NFRKB-RELATED"/>
    <property type="match status" value="1"/>
</dbReference>
<feature type="compositionally biased region" description="Basic residues" evidence="3">
    <location>
        <begin position="315"/>
        <end position="324"/>
    </location>
</feature>
<evidence type="ECO:0000313" key="5">
    <source>
        <dbReference type="Ensembl" id="ENSACLP00000080681.1"/>
    </source>
</evidence>
<dbReference type="Ensembl" id="ENSACLT00000097270.1">
    <property type="protein sequence ID" value="ENSACLP00000080681.1"/>
    <property type="gene ID" value="ENSACLG00000019188.2"/>
</dbReference>
<evidence type="ECO:0000313" key="6">
    <source>
        <dbReference type="Proteomes" id="UP000265100"/>
    </source>
</evidence>
<dbReference type="Gene3D" id="1.10.10.2430">
    <property type="entry name" value="NFRKB winged helix-like domain"/>
    <property type="match status" value="1"/>
</dbReference>
<dbReference type="PANTHER" id="PTHR13052:SF3">
    <property type="entry name" value="NUCLEAR FACTOR RELATED TO KAPPA-B-BINDING PROTEIN"/>
    <property type="match status" value="1"/>
</dbReference>
<dbReference type="Pfam" id="PF25793">
    <property type="entry name" value="WHD_2nd_NFRKB"/>
    <property type="match status" value="1"/>
</dbReference>